<dbReference type="InterPro" id="IPR045031">
    <property type="entry name" value="DHP_synth-like"/>
</dbReference>
<dbReference type="EMBL" id="MFGW01000233">
    <property type="protein sequence ID" value="OGF58729.1"/>
    <property type="molecule type" value="Genomic_DNA"/>
</dbReference>
<evidence type="ECO:0000256" key="11">
    <source>
        <dbReference type="ARBA" id="ARBA00030193"/>
    </source>
</evidence>
<evidence type="ECO:0000313" key="13">
    <source>
        <dbReference type="EMBL" id="OGF58729.1"/>
    </source>
</evidence>
<dbReference type="Gene3D" id="3.20.20.20">
    <property type="entry name" value="Dihydropteroate synthase-like"/>
    <property type="match status" value="1"/>
</dbReference>
<dbReference type="Proteomes" id="UP000178943">
    <property type="component" value="Unassembled WGS sequence"/>
</dbReference>
<reference evidence="13 14" key="1">
    <citation type="journal article" date="2016" name="Nat. Commun.">
        <title>Thousands of microbial genomes shed light on interconnected biogeochemical processes in an aquifer system.</title>
        <authorList>
            <person name="Anantharaman K."/>
            <person name="Brown C.T."/>
            <person name="Hug L.A."/>
            <person name="Sharon I."/>
            <person name="Castelle C.J."/>
            <person name="Probst A.J."/>
            <person name="Thomas B.C."/>
            <person name="Singh A."/>
            <person name="Wilkins M.J."/>
            <person name="Karaoz U."/>
            <person name="Brodie E.L."/>
            <person name="Williams K.H."/>
            <person name="Hubbard S.S."/>
            <person name="Banfield J.F."/>
        </authorList>
    </citation>
    <scope>NUCLEOTIDE SEQUENCE [LARGE SCALE GENOMIC DNA]</scope>
</reference>
<keyword evidence="9" id="KW-0460">Magnesium</keyword>
<dbReference type="Pfam" id="PF00809">
    <property type="entry name" value="Pterin_bind"/>
    <property type="match status" value="1"/>
</dbReference>
<evidence type="ECO:0000256" key="6">
    <source>
        <dbReference type="ARBA" id="ARBA00016919"/>
    </source>
</evidence>
<dbReference type="GO" id="GO:0046654">
    <property type="term" value="P:tetrahydrofolate biosynthetic process"/>
    <property type="evidence" value="ECO:0007669"/>
    <property type="project" value="TreeGrafter"/>
</dbReference>
<dbReference type="PANTHER" id="PTHR20941">
    <property type="entry name" value="FOLATE SYNTHESIS PROTEINS"/>
    <property type="match status" value="1"/>
</dbReference>
<proteinExistence type="inferred from homology"/>
<evidence type="ECO:0000256" key="10">
    <source>
        <dbReference type="ARBA" id="ARBA00022909"/>
    </source>
</evidence>
<keyword evidence="10" id="KW-0289">Folate biosynthesis</keyword>
<evidence type="ECO:0000259" key="12">
    <source>
        <dbReference type="PROSITE" id="PS50972"/>
    </source>
</evidence>
<comment type="caution">
    <text evidence="13">The sequence shown here is derived from an EMBL/GenBank/DDBJ whole genome shotgun (WGS) entry which is preliminary data.</text>
</comment>
<dbReference type="SUPFAM" id="SSF51717">
    <property type="entry name" value="Dihydropteroate synthetase-like"/>
    <property type="match status" value="1"/>
</dbReference>
<comment type="cofactor">
    <cofactor evidence="2">
        <name>Mg(2+)</name>
        <dbReference type="ChEBI" id="CHEBI:18420"/>
    </cofactor>
</comment>
<evidence type="ECO:0000256" key="5">
    <source>
        <dbReference type="ARBA" id="ARBA00012458"/>
    </source>
</evidence>
<dbReference type="NCBIfam" id="TIGR01496">
    <property type="entry name" value="DHPS"/>
    <property type="match status" value="1"/>
</dbReference>
<dbReference type="InterPro" id="IPR000489">
    <property type="entry name" value="Pterin-binding_dom"/>
</dbReference>
<dbReference type="PROSITE" id="PS00793">
    <property type="entry name" value="DHPS_2"/>
    <property type="match status" value="1"/>
</dbReference>
<evidence type="ECO:0000256" key="7">
    <source>
        <dbReference type="ARBA" id="ARBA00022679"/>
    </source>
</evidence>
<evidence type="ECO:0000256" key="3">
    <source>
        <dbReference type="ARBA" id="ARBA00004763"/>
    </source>
</evidence>
<gene>
    <name evidence="13" type="ORF">A2Y62_13120</name>
</gene>
<evidence type="ECO:0000256" key="2">
    <source>
        <dbReference type="ARBA" id="ARBA00001946"/>
    </source>
</evidence>
<dbReference type="GO" id="GO:0004156">
    <property type="term" value="F:dihydropteroate synthase activity"/>
    <property type="evidence" value="ECO:0007669"/>
    <property type="project" value="UniProtKB-EC"/>
</dbReference>
<evidence type="ECO:0000313" key="14">
    <source>
        <dbReference type="Proteomes" id="UP000178943"/>
    </source>
</evidence>
<dbReference type="AlphaFoldDB" id="A0A1F5V5L3"/>
<dbReference type="GO" id="GO:0046872">
    <property type="term" value="F:metal ion binding"/>
    <property type="evidence" value="ECO:0007669"/>
    <property type="project" value="UniProtKB-KW"/>
</dbReference>
<dbReference type="FunFam" id="3.20.20.20:FF:000006">
    <property type="entry name" value="Dihydropteroate synthase"/>
    <property type="match status" value="1"/>
</dbReference>
<dbReference type="STRING" id="1817863.A2Y62_13120"/>
<dbReference type="PROSITE" id="PS50972">
    <property type="entry name" value="PTERIN_BINDING"/>
    <property type="match status" value="1"/>
</dbReference>
<sequence length="262" mass="29069">MGILNITPDSFYDGGRFFDKDRAIEHAFQLQEEGADIIDIGGQSTRPGSTQISAEEEIDRVIPVLMNLKGKLRIPVSIDTYYAKVARIALENGAELINDNSALTMDKEEMLKVVTDFNVPVVLMHYHKTLQPMQTEPEYKDVLYEIACWLKERAHVLTSNKIAAQRIILDPGIGFGKLLENNVEIFYKLDALRSLGFPILVGPSRKSFIGAINKELSPQDRLSGTIASCIVSLLKGAMIIRVHDVKKIKDALEVVSAILSGT</sequence>
<dbReference type="InterPro" id="IPR011005">
    <property type="entry name" value="Dihydropteroate_synth-like_sf"/>
</dbReference>
<dbReference type="GO" id="GO:0046656">
    <property type="term" value="P:folic acid biosynthetic process"/>
    <property type="evidence" value="ECO:0007669"/>
    <property type="project" value="UniProtKB-KW"/>
</dbReference>
<name>A0A1F5V5L3_9BACT</name>
<feature type="domain" description="Pterin-binding" evidence="12">
    <location>
        <begin position="1"/>
        <end position="253"/>
    </location>
</feature>
<keyword evidence="7" id="KW-0808">Transferase</keyword>
<evidence type="ECO:0000256" key="8">
    <source>
        <dbReference type="ARBA" id="ARBA00022723"/>
    </source>
</evidence>
<comment type="pathway">
    <text evidence="3">Cofactor biosynthesis; tetrahydrofolate biosynthesis; 7,8-dihydrofolate from 2-amino-4-hydroxy-6-hydroxymethyl-7,8-dihydropteridine diphosphate and 4-aminobenzoate: step 1/2.</text>
</comment>
<dbReference type="CDD" id="cd00739">
    <property type="entry name" value="DHPS"/>
    <property type="match status" value="1"/>
</dbReference>
<dbReference type="InterPro" id="IPR006390">
    <property type="entry name" value="DHP_synth_dom"/>
</dbReference>
<comment type="similarity">
    <text evidence="4">Belongs to the DHPS family.</text>
</comment>
<protein>
    <recommendedName>
        <fullName evidence="6">Dihydropteroate synthase</fullName>
        <ecNumber evidence="5">2.5.1.15</ecNumber>
    </recommendedName>
    <alternativeName>
        <fullName evidence="11">Dihydropteroate pyrophosphorylase</fullName>
    </alternativeName>
</protein>
<accession>A0A1F5V5L3</accession>
<comment type="catalytic activity">
    <reaction evidence="1">
        <text>(7,8-dihydropterin-6-yl)methyl diphosphate + 4-aminobenzoate = 7,8-dihydropteroate + diphosphate</text>
        <dbReference type="Rhea" id="RHEA:19949"/>
        <dbReference type="ChEBI" id="CHEBI:17836"/>
        <dbReference type="ChEBI" id="CHEBI:17839"/>
        <dbReference type="ChEBI" id="CHEBI:33019"/>
        <dbReference type="ChEBI" id="CHEBI:72950"/>
        <dbReference type="EC" id="2.5.1.15"/>
    </reaction>
</comment>
<dbReference type="PANTHER" id="PTHR20941:SF1">
    <property type="entry name" value="FOLIC ACID SYNTHESIS PROTEIN FOL1"/>
    <property type="match status" value="1"/>
</dbReference>
<evidence type="ECO:0000256" key="4">
    <source>
        <dbReference type="ARBA" id="ARBA00009503"/>
    </source>
</evidence>
<evidence type="ECO:0000256" key="9">
    <source>
        <dbReference type="ARBA" id="ARBA00022842"/>
    </source>
</evidence>
<evidence type="ECO:0000256" key="1">
    <source>
        <dbReference type="ARBA" id="ARBA00000012"/>
    </source>
</evidence>
<dbReference type="EC" id="2.5.1.15" evidence="5"/>
<organism evidence="13 14">
    <name type="scientific">Candidatus Fischerbacteria bacterium RBG_13_37_8</name>
    <dbReference type="NCBI Taxonomy" id="1817863"/>
    <lineage>
        <taxon>Bacteria</taxon>
        <taxon>Candidatus Fischeribacteriota</taxon>
    </lineage>
</organism>
<keyword evidence="8" id="KW-0479">Metal-binding</keyword>